<keyword evidence="9" id="KW-0539">Nucleus</keyword>
<organism evidence="13 14">
    <name type="scientific">Plasmodiophora brassicae</name>
    <name type="common">Clubroot disease agent</name>
    <dbReference type="NCBI Taxonomy" id="37360"/>
    <lineage>
        <taxon>Eukaryota</taxon>
        <taxon>Sar</taxon>
        <taxon>Rhizaria</taxon>
        <taxon>Endomyxa</taxon>
        <taxon>Phytomyxea</taxon>
        <taxon>Plasmodiophorida</taxon>
        <taxon>Plasmodiophoridae</taxon>
        <taxon>Plasmodiophora</taxon>
    </lineage>
</organism>
<dbReference type="FunFam" id="3.30.160.60:FF:000702">
    <property type="entry name" value="Transcription factor E4F1 isoform 1"/>
    <property type="match status" value="1"/>
</dbReference>
<feature type="domain" description="C2H2-type" evidence="12">
    <location>
        <begin position="116"/>
        <end position="144"/>
    </location>
</feature>
<feature type="domain" description="C2H2-type" evidence="12">
    <location>
        <begin position="212"/>
        <end position="240"/>
    </location>
</feature>
<keyword evidence="6" id="KW-0805">Transcription regulation</keyword>
<evidence type="ECO:0000256" key="9">
    <source>
        <dbReference type="ARBA" id="ARBA00023242"/>
    </source>
</evidence>
<proteinExistence type="predicted"/>
<dbReference type="InterPro" id="IPR036236">
    <property type="entry name" value="Znf_C2H2_sf"/>
</dbReference>
<dbReference type="OrthoDB" id="654211at2759"/>
<keyword evidence="7" id="KW-0238">DNA-binding</keyword>
<feature type="compositionally biased region" description="Basic and acidic residues" evidence="11">
    <location>
        <begin position="1"/>
        <end position="11"/>
    </location>
</feature>
<comment type="subcellular location">
    <subcellularLocation>
        <location evidence="1">Nucleus</location>
    </subcellularLocation>
</comment>
<dbReference type="Gene3D" id="3.30.160.60">
    <property type="entry name" value="Classic Zinc Finger"/>
    <property type="match status" value="2"/>
</dbReference>
<dbReference type="PANTHER" id="PTHR47772:SF13">
    <property type="entry name" value="GASTRULA ZINC FINGER PROTEIN XLCGF49.1-LIKE-RELATED"/>
    <property type="match status" value="1"/>
</dbReference>
<keyword evidence="2" id="KW-0479">Metal-binding</keyword>
<keyword evidence="8" id="KW-0804">Transcription</keyword>
<dbReference type="InterPro" id="IPR050636">
    <property type="entry name" value="C2H2-ZF_domain-containing"/>
</dbReference>
<evidence type="ECO:0000256" key="6">
    <source>
        <dbReference type="ARBA" id="ARBA00023015"/>
    </source>
</evidence>
<dbReference type="EMBL" id="CDSF01000002">
    <property type="protein sequence ID" value="CEO95016.1"/>
    <property type="molecule type" value="Genomic_DNA"/>
</dbReference>
<evidence type="ECO:0000313" key="14">
    <source>
        <dbReference type="Proteomes" id="UP000039324"/>
    </source>
</evidence>
<dbReference type="Pfam" id="PF00096">
    <property type="entry name" value="zf-C2H2"/>
    <property type="match status" value="2"/>
</dbReference>
<dbReference type="GO" id="GO:0008270">
    <property type="term" value="F:zinc ion binding"/>
    <property type="evidence" value="ECO:0007669"/>
    <property type="project" value="UniProtKB-KW"/>
</dbReference>
<dbReference type="AlphaFoldDB" id="A0A0G4IIF5"/>
<keyword evidence="14" id="KW-1185">Reference proteome</keyword>
<evidence type="ECO:0000259" key="12">
    <source>
        <dbReference type="PROSITE" id="PS50157"/>
    </source>
</evidence>
<dbReference type="FunFam" id="3.30.160.60:FF:000045">
    <property type="entry name" value="ZFP69 zinc finger protein B"/>
    <property type="match status" value="1"/>
</dbReference>
<feature type="region of interest" description="Disordered" evidence="11">
    <location>
        <begin position="1"/>
        <end position="30"/>
    </location>
</feature>
<dbReference type="PROSITE" id="PS00028">
    <property type="entry name" value="ZINC_FINGER_C2H2_1"/>
    <property type="match status" value="4"/>
</dbReference>
<dbReference type="SMART" id="SM00355">
    <property type="entry name" value="ZnF_C2H2"/>
    <property type="match status" value="4"/>
</dbReference>
<name>A0A0G4IIF5_PLABS</name>
<evidence type="ECO:0000313" key="13">
    <source>
        <dbReference type="EMBL" id="CEO95016.1"/>
    </source>
</evidence>
<dbReference type="GO" id="GO:0003677">
    <property type="term" value="F:DNA binding"/>
    <property type="evidence" value="ECO:0007669"/>
    <property type="project" value="UniProtKB-KW"/>
</dbReference>
<feature type="domain" description="C2H2-type" evidence="12">
    <location>
        <begin position="83"/>
        <end position="110"/>
    </location>
</feature>
<evidence type="ECO:0000256" key="3">
    <source>
        <dbReference type="ARBA" id="ARBA00022737"/>
    </source>
</evidence>
<evidence type="ECO:0000256" key="4">
    <source>
        <dbReference type="ARBA" id="ARBA00022771"/>
    </source>
</evidence>
<keyword evidence="5" id="KW-0862">Zinc</keyword>
<evidence type="ECO:0000256" key="10">
    <source>
        <dbReference type="PROSITE-ProRule" id="PRU00042"/>
    </source>
</evidence>
<evidence type="ECO:0000256" key="1">
    <source>
        <dbReference type="ARBA" id="ARBA00004123"/>
    </source>
</evidence>
<accession>A0A0G4IIF5</accession>
<feature type="domain" description="C2H2-type" evidence="12">
    <location>
        <begin position="55"/>
        <end position="82"/>
    </location>
</feature>
<dbReference type="GO" id="GO:0005634">
    <property type="term" value="C:nucleus"/>
    <property type="evidence" value="ECO:0007669"/>
    <property type="project" value="UniProtKB-SubCell"/>
</dbReference>
<sequence>MPGRISARDEWPPVGDDLPTGHDALTENQRRPVSLPWAPYMPRAIMLTSRPKRAFTCETCSRVFSRRSHLSSHERTHSGNKPFACTICDKKFTQSGSLNRHVRMHAADQSEARLPYPCSVCARRFGTSKGLSAHTRGSHRESNVSPASPICDLDVAPLLQSGSSMHIPSDVDHLLQVPHLETPPPGPRHNADTFRNEVHVKLQPLRRQQPSLQCLLCWQTFAHSDLVSHHMRVAHSGTLPQACPPFPDIDL</sequence>
<dbReference type="PANTHER" id="PTHR47772">
    <property type="entry name" value="ZINC FINGER PROTEIN 200"/>
    <property type="match status" value="1"/>
</dbReference>
<dbReference type="Pfam" id="PF13912">
    <property type="entry name" value="zf-C2H2_6"/>
    <property type="match status" value="1"/>
</dbReference>
<evidence type="ECO:0000256" key="8">
    <source>
        <dbReference type="ARBA" id="ARBA00023163"/>
    </source>
</evidence>
<protein>
    <recommendedName>
        <fullName evidence="12">C2H2-type domain-containing protein</fullName>
    </recommendedName>
</protein>
<dbReference type="STRING" id="37360.A0A0G4IIF5"/>
<evidence type="ECO:0000256" key="11">
    <source>
        <dbReference type="SAM" id="MobiDB-lite"/>
    </source>
</evidence>
<dbReference type="InterPro" id="IPR013087">
    <property type="entry name" value="Znf_C2H2_type"/>
</dbReference>
<evidence type="ECO:0000256" key="7">
    <source>
        <dbReference type="ARBA" id="ARBA00023125"/>
    </source>
</evidence>
<keyword evidence="4 10" id="KW-0863">Zinc-finger</keyword>
<dbReference type="Proteomes" id="UP000039324">
    <property type="component" value="Unassembled WGS sequence"/>
</dbReference>
<dbReference type="PROSITE" id="PS50157">
    <property type="entry name" value="ZINC_FINGER_C2H2_2"/>
    <property type="match status" value="4"/>
</dbReference>
<gene>
    <name evidence="13" type="ORF">PBRA_003829</name>
</gene>
<dbReference type="SUPFAM" id="SSF57667">
    <property type="entry name" value="beta-beta-alpha zinc fingers"/>
    <property type="match status" value="2"/>
</dbReference>
<keyword evidence="3" id="KW-0677">Repeat</keyword>
<evidence type="ECO:0000256" key="2">
    <source>
        <dbReference type="ARBA" id="ARBA00022723"/>
    </source>
</evidence>
<reference evidence="13 14" key="1">
    <citation type="submission" date="2015-02" db="EMBL/GenBank/DDBJ databases">
        <authorList>
            <person name="Chooi Y.-H."/>
        </authorList>
    </citation>
    <scope>NUCLEOTIDE SEQUENCE [LARGE SCALE GENOMIC DNA]</scope>
    <source>
        <strain evidence="13">E3</strain>
    </source>
</reference>
<evidence type="ECO:0000256" key="5">
    <source>
        <dbReference type="ARBA" id="ARBA00022833"/>
    </source>
</evidence>